<reference evidence="1" key="2">
    <citation type="submission" date="2020-11" db="EMBL/GenBank/DDBJ databases">
        <authorList>
            <person name="McCartney M.A."/>
            <person name="Auch B."/>
            <person name="Kono T."/>
            <person name="Mallez S."/>
            <person name="Becker A."/>
            <person name="Gohl D.M."/>
            <person name="Silverstein K.A.T."/>
            <person name="Koren S."/>
            <person name="Bechman K.B."/>
            <person name="Herman A."/>
            <person name="Abrahante J.E."/>
            <person name="Garbe J."/>
        </authorList>
    </citation>
    <scope>NUCLEOTIDE SEQUENCE</scope>
    <source>
        <strain evidence="1">Duluth1</strain>
        <tissue evidence="1">Whole animal</tissue>
    </source>
</reference>
<protein>
    <submittedName>
        <fullName evidence="1">Uncharacterized protein</fullName>
    </submittedName>
</protein>
<accession>A0A9D4KJI3</accession>
<sequence length="107" mass="11794">MPIRSTRSSPTKRSGTGLVVIGRASYPIFFDMSKISSSGRRSGSEDRVDREAIGSPEIGKMSCGGHKKSCIPFLVELDWVWSGNFGDRDDRVDRIGSGNPPLWKILH</sequence>
<dbReference type="Proteomes" id="UP000828390">
    <property type="component" value="Unassembled WGS sequence"/>
</dbReference>
<reference evidence="1" key="1">
    <citation type="journal article" date="2019" name="bioRxiv">
        <title>The Genome of the Zebra Mussel, Dreissena polymorpha: A Resource for Invasive Species Research.</title>
        <authorList>
            <person name="McCartney M.A."/>
            <person name="Auch B."/>
            <person name="Kono T."/>
            <person name="Mallez S."/>
            <person name="Zhang Y."/>
            <person name="Obille A."/>
            <person name="Becker A."/>
            <person name="Abrahante J.E."/>
            <person name="Garbe J."/>
            <person name="Badalamenti J.P."/>
            <person name="Herman A."/>
            <person name="Mangelson H."/>
            <person name="Liachko I."/>
            <person name="Sullivan S."/>
            <person name="Sone E.D."/>
            <person name="Koren S."/>
            <person name="Silverstein K.A.T."/>
            <person name="Beckman K.B."/>
            <person name="Gohl D.M."/>
        </authorList>
    </citation>
    <scope>NUCLEOTIDE SEQUENCE</scope>
    <source>
        <strain evidence="1">Duluth1</strain>
        <tissue evidence="1">Whole animal</tissue>
    </source>
</reference>
<proteinExistence type="predicted"/>
<evidence type="ECO:0000313" key="1">
    <source>
        <dbReference type="EMBL" id="KAH3840447.1"/>
    </source>
</evidence>
<name>A0A9D4KJI3_DREPO</name>
<comment type="caution">
    <text evidence="1">The sequence shown here is derived from an EMBL/GenBank/DDBJ whole genome shotgun (WGS) entry which is preliminary data.</text>
</comment>
<evidence type="ECO:0000313" key="2">
    <source>
        <dbReference type="Proteomes" id="UP000828390"/>
    </source>
</evidence>
<keyword evidence="2" id="KW-1185">Reference proteome</keyword>
<dbReference type="EMBL" id="JAIWYP010000004">
    <property type="protein sequence ID" value="KAH3840447.1"/>
    <property type="molecule type" value="Genomic_DNA"/>
</dbReference>
<dbReference type="AlphaFoldDB" id="A0A9D4KJI3"/>
<organism evidence="1 2">
    <name type="scientific">Dreissena polymorpha</name>
    <name type="common">Zebra mussel</name>
    <name type="synonym">Mytilus polymorpha</name>
    <dbReference type="NCBI Taxonomy" id="45954"/>
    <lineage>
        <taxon>Eukaryota</taxon>
        <taxon>Metazoa</taxon>
        <taxon>Spiralia</taxon>
        <taxon>Lophotrochozoa</taxon>
        <taxon>Mollusca</taxon>
        <taxon>Bivalvia</taxon>
        <taxon>Autobranchia</taxon>
        <taxon>Heteroconchia</taxon>
        <taxon>Euheterodonta</taxon>
        <taxon>Imparidentia</taxon>
        <taxon>Neoheterodontei</taxon>
        <taxon>Myida</taxon>
        <taxon>Dreissenoidea</taxon>
        <taxon>Dreissenidae</taxon>
        <taxon>Dreissena</taxon>
    </lineage>
</organism>
<gene>
    <name evidence="1" type="ORF">DPMN_113896</name>
</gene>